<gene>
    <name evidence="2" type="ORF">ACFSW4_05770</name>
</gene>
<evidence type="ECO:0000313" key="3">
    <source>
        <dbReference type="Proteomes" id="UP001597452"/>
    </source>
</evidence>
<comment type="caution">
    <text evidence="2">The sequence shown here is derived from an EMBL/GenBank/DDBJ whole genome shotgun (WGS) entry which is preliminary data.</text>
</comment>
<dbReference type="Proteomes" id="UP001597452">
    <property type="component" value="Unassembled WGS sequence"/>
</dbReference>
<sequence>MNETLKEFVEDYKDFPLWVYLLPILGAIVFFPLMTLFLIVLGA</sequence>
<reference evidence="3" key="1">
    <citation type="journal article" date="2019" name="Int. J. Syst. Evol. Microbiol.">
        <title>The Global Catalogue of Microorganisms (GCM) 10K type strain sequencing project: providing services to taxonomists for standard genome sequencing and annotation.</title>
        <authorList>
            <consortium name="The Broad Institute Genomics Platform"/>
            <consortium name="The Broad Institute Genome Sequencing Center for Infectious Disease"/>
            <person name="Wu L."/>
            <person name="Ma J."/>
        </authorList>
    </citation>
    <scope>NUCLEOTIDE SEQUENCE [LARGE SCALE GENOMIC DNA]</scope>
    <source>
        <strain evidence="3">TISTR 1571</strain>
    </source>
</reference>
<feature type="transmembrane region" description="Helical" evidence="1">
    <location>
        <begin position="20"/>
        <end position="41"/>
    </location>
</feature>
<keyword evidence="1" id="KW-0812">Transmembrane</keyword>
<name>A0ABW5Q960_9BACI</name>
<evidence type="ECO:0000256" key="1">
    <source>
        <dbReference type="SAM" id="Phobius"/>
    </source>
</evidence>
<keyword evidence="3" id="KW-1185">Reference proteome</keyword>
<proteinExistence type="predicted"/>
<organism evidence="2 3">
    <name type="scientific">Piscibacillus salipiscarius</name>
    <dbReference type="NCBI Taxonomy" id="299480"/>
    <lineage>
        <taxon>Bacteria</taxon>
        <taxon>Bacillati</taxon>
        <taxon>Bacillota</taxon>
        <taxon>Bacilli</taxon>
        <taxon>Bacillales</taxon>
        <taxon>Bacillaceae</taxon>
        <taxon>Piscibacillus</taxon>
    </lineage>
</organism>
<keyword evidence="1" id="KW-1133">Transmembrane helix</keyword>
<evidence type="ECO:0000313" key="2">
    <source>
        <dbReference type="EMBL" id="MFD2638365.1"/>
    </source>
</evidence>
<accession>A0ABW5Q960</accession>
<protein>
    <submittedName>
        <fullName evidence="2">Uncharacterized protein</fullName>
    </submittedName>
</protein>
<dbReference type="RefSeq" id="WP_279401188.1">
    <property type="nucleotide sequence ID" value="NZ_JBHUMZ010000016.1"/>
</dbReference>
<keyword evidence="1" id="KW-0472">Membrane</keyword>
<dbReference type="EMBL" id="JBHUMZ010000016">
    <property type="protein sequence ID" value="MFD2638365.1"/>
    <property type="molecule type" value="Genomic_DNA"/>
</dbReference>